<evidence type="ECO:0000256" key="4">
    <source>
        <dbReference type="ARBA" id="ARBA00023157"/>
    </source>
</evidence>
<dbReference type="EMBL" id="VCEB01003863">
    <property type="protein sequence ID" value="KAB0340896.1"/>
    <property type="molecule type" value="Genomic_DNA"/>
</dbReference>
<keyword evidence="2 8" id="KW-0732">Signal</keyword>
<dbReference type="GO" id="GO:0005509">
    <property type="term" value="F:calcium ion binding"/>
    <property type="evidence" value="ECO:0007669"/>
    <property type="project" value="InterPro"/>
</dbReference>
<feature type="chain" id="PRO_5024321279" description="EGF-like domain-containing protein" evidence="8">
    <location>
        <begin position="28"/>
        <end position="290"/>
    </location>
</feature>
<feature type="region of interest" description="Disordered" evidence="7">
    <location>
        <begin position="234"/>
        <end position="259"/>
    </location>
</feature>
<proteinExistence type="predicted"/>
<accession>A0A5N3UVU7</accession>
<feature type="non-terminal residue" evidence="10">
    <location>
        <position position="290"/>
    </location>
</feature>
<keyword evidence="3" id="KW-0677">Repeat</keyword>
<dbReference type="InterPro" id="IPR001881">
    <property type="entry name" value="EGF-like_Ca-bd_dom"/>
</dbReference>
<dbReference type="PROSITE" id="PS50026">
    <property type="entry name" value="EGF_3"/>
    <property type="match status" value="2"/>
</dbReference>
<dbReference type="InterPro" id="IPR000152">
    <property type="entry name" value="EGF-type_Asp/Asn_hydroxyl_site"/>
</dbReference>
<dbReference type="InterPro" id="IPR018097">
    <property type="entry name" value="EGF_Ca-bd_CS"/>
</dbReference>
<dbReference type="InterPro" id="IPR009030">
    <property type="entry name" value="Growth_fac_rcpt_cys_sf"/>
</dbReference>
<evidence type="ECO:0000256" key="1">
    <source>
        <dbReference type="ARBA" id="ARBA00022536"/>
    </source>
</evidence>
<evidence type="ECO:0000256" key="7">
    <source>
        <dbReference type="SAM" id="MobiDB-lite"/>
    </source>
</evidence>
<comment type="caution">
    <text evidence="10">The sequence shown here is derived from an EMBL/GenBank/DDBJ whole genome shotgun (WGS) entry which is preliminary data.</text>
</comment>
<dbReference type="FunFam" id="2.10.25.10:FF:000187">
    <property type="entry name" value="nephronectin isoform X1"/>
    <property type="match status" value="1"/>
</dbReference>
<evidence type="ECO:0000256" key="8">
    <source>
        <dbReference type="SAM" id="SignalP"/>
    </source>
</evidence>
<dbReference type="PROSITE" id="PS00010">
    <property type="entry name" value="ASX_HYDROXYL"/>
    <property type="match status" value="2"/>
</dbReference>
<organism evidence="10 11">
    <name type="scientific">Muntiacus reevesi</name>
    <name type="common">Reeves' muntjac</name>
    <name type="synonym">Cervus reevesi</name>
    <dbReference type="NCBI Taxonomy" id="9886"/>
    <lineage>
        <taxon>Eukaryota</taxon>
        <taxon>Metazoa</taxon>
        <taxon>Chordata</taxon>
        <taxon>Craniata</taxon>
        <taxon>Vertebrata</taxon>
        <taxon>Euteleostomi</taxon>
        <taxon>Mammalia</taxon>
        <taxon>Eutheria</taxon>
        <taxon>Laurasiatheria</taxon>
        <taxon>Artiodactyla</taxon>
        <taxon>Ruminantia</taxon>
        <taxon>Pecora</taxon>
        <taxon>Cervidae</taxon>
        <taxon>Muntiacinae</taxon>
        <taxon>Muntiacus</taxon>
    </lineage>
</organism>
<feature type="domain" description="EGF-like" evidence="9">
    <location>
        <begin position="136"/>
        <end position="174"/>
    </location>
</feature>
<keyword evidence="11" id="KW-1185">Reference proteome</keyword>
<evidence type="ECO:0000259" key="9">
    <source>
        <dbReference type="PROSITE" id="PS50026"/>
    </source>
</evidence>
<feature type="domain" description="EGF-like" evidence="9">
    <location>
        <begin position="56"/>
        <end position="95"/>
    </location>
</feature>
<evidence type="ECO:0000256" key="5">
    <source>
        <dbReference type="ARBA" id="ARBA00023180"/>
    </source>
</evidence>
<dbReference type="Gene3D" id="2.10.25.10">
    <property type="entry name" value="Laminin"/>
    <property type="match status" value="4"/>
</dbReference>
<sequence length="290" mass="32322">MSQILDSTYKWYHKVFVFLFLTYFTMCEPGCKFGECVGPNKCRCFPGYTGKTCSQDVNECGFKPRPCQHRCVNTHGSYKCFCPSGHMRLPDATCSNSRTCAMTNCQYGCKDTEEGPRCLCPSPGLRLAPNGRACLDIDECVSDKAFCPYNRRCVNTFGSYFCKCHVGFELKYISGWYDCVALPSSLKAILIRLVKSSLLVSWDPPSCSRPHHLWGPSPGCVTELEPVSLDLEGDATGQRGSPHGELKFGKLSSGHRTGKESSNYRTIALLSHASKVMLKILQARLQHYVN</sequence>
<dbReference type="SUPFAM" id="SSF57184">
    <property type="entry name" value="Growth factor receptor domain"/>
    <property type="match status" value="1"/>
</dbReference>
<dbReference type="PROSITE" id="PS01186">
    <property type="entry name" value="EGF_2"/>
    <property type="match status" value="1"/>
</dbReference>
<dbReference type="AlphaFoldDB" id="A0A5N3UVU7"/>
<comment type="caution">
    <text evidence="6">Lacks conserved residue(s) required for the propagation of feature annotation.</text>
</comment>
<gene>
    <name evidence="10" type="ORF">FD755_024634</name>
</gene>
<keyword evidence="4" id="KW-1015">Disulfide bond</keyword>
<dbReference type="PROSITE" id="PS01187">
    <property type="entry name" value="EGF_CA"/>
    <property type="match status" value="2"/>
</dbReference>
<dbReference type="InterPro" id="IPR049883">
    <property type="entry name" value="NOTCH1_EGF-like"/>
</dbReference>
<dbReference type="Pfam" id="PF07645">
    <property type="entry name" value="EGF_CA"/>
    <property type="match status" value="2"/>
</dbReference>
<dbReference type="InterPro" id="IPR000742">
    <property type="entry name" value="EGF"/>
</dbReference>
<keyword evidence="1 6" id="KW-0245">EGF-like domain</keyword>
<dbReference type="PANTHER" id="PTHR24050">
    <property type="entry name" value="PA14 DOMAIN-CONTAINING PROTEIN"/>
    <property type="match status" value="1"/>
</dbReference>
<keyword evidence="5" id="KW-0325">Glycoprotein</keyword>
<dbReference type="Proteomes" id="UP000326062">
    <property type="component" value="Unassembled WGS sequence"/>
</dbReference>
<evidence type="ECO:0000256" key="3">
    <source>
        <dbReference type="ARBA" id="ARBA00022737"/>
    </source>
</evidence>
<evidence type="ECO:0000313" key="10">
    <source>
        <dbReference type="EMBL" id="KAB0340896.1"/>
    </source>
</evidence>
<evidence type="ECO:0000256" key="6">
    <source>
        <dbReference type="PROSITE-ProRule" id="PRU00076"/>
    </source>
</evidence>
<evidence type="ECO:0000313" key="11">
    <source>
        <dbReference type="Proteomes" id="UP000326062"/>
    </source>
</evidence>
<protein>
    <recommendedName>
        <fullName evidence="9">EGF-like domain-containing protein</fullName>
    </recommendedName>
</protein>
<name>A0A5N3UVU7_MUNRE</name>
<dbReference type="SMART" id="SM00181">
    <property type="entry name" value="EGF"/>
    <property type="match status" value="4"/>
</dbReference>
<feature type="signal peptide" evidence="8">
    <location>
        <begin position="1"/>
        <end position="27"/>
    </location>
</feature>
<dbReference type="CDD" id="cd00054">
    <property type="entry name" value="EGF_CA"/>
    <property type="match status" value="2"/>
</dbReference>
<dbReference type="SMART" id="SM00179">
    <property type="entry name" value="EGF_CA"/>
    <property type="match status" value="2"/>
</dbReference>
<evidence type="ECO:0000256" key="2">
    <source>
        <dbReference type="ARBA" id="ARBA00022729"/>
    </source>
</evidence>
<dbReference type="InterPro" id="IPR052235">
    <property type="entry name" value="Nephronectin_domain"/>
</dbReference>
<dbReference type="PROSITE" id="PS00022">
    <property type="entry name" value="EGF_1"/>
    <property type="match status" value="1"/>
</dbReference>
<dbReference type="PANTHER" id="PTHR24050:SF24">
    <property type="entry name" value="EPIDERMAL GROWTH FACTOR-LIKE PROTEIN 6"/>
    <property type="match status" value="1"/>
</dbReference>
<reference evidence="10 11" key="1">
    <citation type="submission" date="2019-06" db="EMBL/GenBank/DDBJ databases">
        <title>Discovery of a novel chromosome fission-fusion reversal in muntjac.</title>
        <authorList>
            <person name="Mudd A.B."/>
            <person name="Bredeson J.V."/>
            <person name="Baum R."/>
            <person name="Hockemeyer D."/>
            <person name="Rokhsar D.S."/>
        </authorList>
    </citation>
    <scope>NUCLEOTIDE SEQUENCE [LARGE SCALE GENOMIC DNA]</scope>
    <source>
        <strain evidence="10">UCam_UCB_Mr</strain>
        <tissue evidence="10">Fibroblast cell line</tissue>
    </source>
</reference>